<dbReference type="EMBL" id="LS992241">
    <property type="protein sequence ID" value="SYX85616.1"/>
    <property type="molecule type" value="Genomic_DNA"/>
</dbReference>
<evidence type="ECO:0000259" key="4">
    <source>
        <dbReference type="Pfam" id="PF04577"/>
    </source>
</evidence>
<reference evidence="6" key="1">
    <citation type="submission" date="2018-08" db="EMBL/GenBank/DDBJ databases">
        <authorList>
            <person name="Chevrot R."/>
        </authorList>
    </citation>
    <scope>NUCLEOTIDE SEQUENCE [LARGE SCALE GENOMIC DNA]</scope>
</reference>
<dbReference type="AlphaFoldDB" id="A0A383RH71"/>
<dbReference type="Proteomes" id="UP000304148">
    <property type="component" value="Chromosome"/>
</dbReference>
<gene>
    <name evidence="5" type="ORF">PBLR_14038</name>
</gene>
<dbReference type="GO" id="GO:0016757">
    <property type="term" value="F:glycosyltransferase activity"/>
    <property type="evidence" value="ECO:0007669"/>
    <property type="project" value="UniProtKB-KW"/>
</dbReference>
<sequence length="363" mass="41630">MFTIPGQFYEKARDWAATYAAQQHLPFELFYQVIYPKESLALRPPKGIDPIRWSTICSYDEAFVATIPGGRLITGSCYVVTPDQKRLLDVEYYYPYASQALPPPEYYRGTIATVVWGWNIPDLVFTQAIFGHWFFDILPRFHLLQQSGIPIDKYVIGKLTHSFQYESLDMLGIPLERLIQADRNEFHIMAERLLVPAVPWMTGKSPRWAYEYIRRQLKDNHPVQPISGYERIYVSRQDAFARYVINEDEVLELLHSKGFTKIVLTPLTTAEKIAIYSSAQAVVAPFGSGNINFAFCNPGTKVIEMTPHTVTDDYFWKISNHAGLDYYEIICDIEYPAKPVGGADNLYVDVNKLRHVLHLAGIE</sequence>
<evidence type="ECO:0000256" key="2">
    <source>
        <dbReference type="ARBA" id="ARBA00022679"/>
    </source>
</evidence>
<keyword evidence="1" id="KW-0328">Glycosyltransferase</keyword>
<evidence type="ECO:0000256" key="3">
    <source>
        <dbReference type="ARBA" id="ARBA00023180"/>
    </source>
</evidence>
<evidence type="ECO:0000313" key="6">
    <source>
        <dbReference type="Proteomes" id="UP000304148"/>
    </source>
</evidence>
<keyword evidence="3" id="KW-0325">Glycoprotein</keyword>
<feature type="domain" description="Glycosyltransferase 61 catalytic" evidence="4">
    <location>
        <begin position="130"/>
        <end position="303"/>
    </location>
</feature>
<dbReference type="InterPro" id="IPR049625">
    <property type="entry name" value="Glyco_transf_61_cat"/>
</dbReference>
<proteinExistence type="predicted"/>
<evidence type="ECO:0000313" key="5">
    <source>
        <dbReference type="EMBL" id="SYX85616.1"/>
    </source>
</evidence>
<organism evidence="5 6">
    <name type="scientific">Paenibacillus alvei</name>
    <name type="common">Bacillus alvei</name>
    <dbReference type="NCBI Taxonomy" id="44250"/>
    <lineage>
        <taxon>Bacteria</taxon>
        <taxon>Bacillati</taxon>
        <taxon>Bacillota</taxon>
        <taxon>Bacilli</taxon>
        <taxon>Bacillales</taxon>
        <taxon>Paenibacillaceae</taxon>
        <taxon>Paenibacillus</taxon>
    </lineage>
</organism>
<dbReference type="RefSeq" id="WP_138187438.1">
    <property type="nucleotide sequence ID" value="NZ_LS992241.1"/>
</dbReference>
<dbReference type="PANTHER" id="PTHR20961">
    <property type="entry name" value="GLYCOSYLTRANSFERASE"/>
    <property type="match status" value="1"/>
</dbReference>
<protein>
    <recommendedName>
        <fullName evidence="4">Glycosyltransferase 61 catalytic domain-containing protein</fullName>
    </recommendedName>
</protein>
<dbReference type="Pfam" id="PF04577">
    <property type="entry name" value="Glyco_transf_61"/>
    <property type="match status" value="1"/>
</dbReference>
<keyword evidence="2" id="KW-0808">Transferase</keyword>
<accession>A0A383RH71</accession>
<dbReference type="InterPro" id="IPR007657">
    <property type="entry name" value="Glycosyltransferase_61"/>
</dbReference>
<evidence type="ECO:0000256" key="1">
    <source>
        <dbReference type="ARBA" id="ARBA00022676"/>
    </source>
</evidence>
<name>A0A383RH71_PAEAL</name>